<protein>
    <submittedName>
        <fullName evidence="1">Uncharacterized protein</fullName>
    </submittedName>
</protein>
<evidence type="ECO:0000313" key="2">
    <source>
        <dbReference type="Proteomes" id="UP000694395"/>
    </source>
</evidence>
<accession>A0A8C7QY04</accession>
<keyword evidence="2" id="KW-1185">Reference proteome</keyword>
<dbReference type="Proteomes" id="UP000694395">
    <property type="component" value="Chromosome 17"/>
</dbReference>
<organism evidence="1 2">
    <name type="scientific">Oncorhynchus mykiss</name>
    <name type="common">Rainbow trout</name>
    <name type="synonym">Salmo gairdneri</name>
    <dbReference type="NCBI Taxonomy" id="8022"/>
    <lineage>
        <taxon>Eukaryota</taxon>
        <taxon>Metazoa</taxon>
        <taxon>Chordata</taxon>
        <taxon>Craniata</taxon>
        <taxon>Vertebrata</taxon>
        <taxon>Euteleostomi</taxon>
        <taxon>Actinopterygii</taxon>
        <taxon>Neopterygii</taxon>
        <taxon>Teleostei</taxon>
        <taxon>Protacanthopterygii</taxon>
        <taxon>Salmoniformes</taxon>
        <taxon>Salmonidae</taxon>
        <taxon>Salmoninae</taxon>
        <taxon>Oncorhynchus</taxon>
    </lineage>
</organism>
<dbReference type="GeneTree" id="ENSGT00990000210450"/>
<proteinExistence type="predicted"/>
<dbReference type="AlphaFoldDB" id="A0A8C7QY04"/>
<reference evidence="1" key="2">
    <citation type="submission" date="2025-08" db="UniProtKB">
        <authorList>
            <consortium name="Ensembl"/>
        </authorList>
    </citation>
    <scope>IDENTIFICATION</scope>
</reference>
<dbReference type="Ensembl" id="ENSOMYT00000046454.2">
    <property type="protein sequence ID" value="ENSOMYP00000042586.2"/>
    <property type="gene ID" value="ENSOMYG00000019670.2"/>
</dbReference>
<reference evidence="1" key="1">
    <citation type="submission" date="2020-07" db="EMBL/GenBank/DDBJ databases">
        <title>A long reads based de novo assembly of the rainbow trout Arlee double haploid line genome.</title>
        <authorList>
            <person name="Gao G."/>
            <person name="Palti Y."/>
        </authorList>
    </citation>
    <scope>NUCLEOTIDE SEQUENCE [LARGE SCALE GENOMIC DNA]</scope>
</reference>
<reference evidence="1" key="3">
    <citation type="submission" date="2025-09" db="UniProtKB">
        <authorList>
            <consortium name="Ensembl"/>
        </authorList>
    </citation>
    <scope>IDENTIFICATION</scope>
</reference>
<sequence length="38" mass="4607">NQEMGVTCCQEEEHNEEMDWISSSNPNFCVWREREDDE</sequence>
<evidence type="ECO:0000313" key="1">
    <source>
        <dbReference type="Ensembl" id="ENSOMYP00000042586.2"/>
    </source>
</evidence>
<name>A0A8C7QY04_ONCMY</name>